<evidence type="ECO:0000259" key="3">
    <source>
        <dbReference type="Pfam" id="PF00561"/>
    </source>
</evidence>
<evidence type="ECO:0000313" key="4">
    <source>
        <dbReference type="EMBL" id="ODN77556.1"/>
    </source>
</evidence>
<dbReference type="STRING" id="1295533.A0A1E3HPB8"/>
<reference evidence="4 5" key="1">
    <citation type="submission" date="2016-06" db="EMBL/GenBank/DDBJ databases">
        <title>Evolution of pathogenesis and genome organization in the Tremellales.</title>
        <authorList>
            <person name="Cuomo C."/>
            <person name="Litvintseva A."/>
            <person name="Heitman J."/>
            <person name="Chen Y."/>
            <person name="Sun S."/>
            <person name="Springer D."/>
            <person name="Dromer F."/>
            <person name="Young S."/>
            <person name="Zeng Q."/>
            <person name="Chapman S."/>
            <person name="Gujja S."/>
            <person name="Saif S."/>
            <person name="Birren B."/>
        </authorList>
    </citation>
    <scope>NUCLEOTIDE SEQUENCE [LARGE SCALE GENOMIC DNA]</scope>
    <source>
        <strain evidence="4 5">CBS 6039</strain>
    </source>
</reference>
<feature type="compositionally biased region" description="Basic and acidic residues" evidence="1">
    <location>
        <begin position="354"/>
        <end position="367"/>
    </location>
</feature>
<keyword evidence="5" id="KW-1185">Reference proteome</keyword>
<feature type="region of interest" description="Disordered" evidence="1">
    <location>
        <begin position="343"/>
        <end position="367"/>
    </location>
</feature>
<keyword evidence="2" id="KW-0472">Membrane</keyword>
<keyword evidence="2" id="KW-0812">Transmembrane</keyword>
<dbReference type="GO" id="GO:0016020">
    <property type="term" value="C:membrane"/>
    <property type="evidence" value="ECO:0007669"/>
    <property type="project" value="TreeGrafter"/>
</dbReference>
<dbReference type="InterPro" id="IPR000073">
    <property type="entry name" value="AB_hydrolase_1"/>
</dbReference>
<dbReference type="Proteomes" id="UP000094065">
    <property type="component" value="Unassembled WGS sequence"/>
</dbReference>
<protein>
    <recommendedName>
        <fullName evidence="3">AB hydrolase-1 domain-containing protein</fullName>
    </recommendedName>
</protein>
<dbReference type="EMBL" id="AWGJ01000007">
    <property type="protein sequence ID" value="ODN77556.1"/>
    <property type="molecule type" value="Genomic_DNA"/>
</dbReference>
<gene>
    <name evidence="4" type="ORF">L202_04728</name>
</gene>
<sequence>MVSSSTALTLAKYALGTSAVGVTIALGGLWYFQRKLIYPSNLPEGARTVVPKPIDVGCPYEDVTLTTSDGINIKAYVIPARRHPLSMSDIRALRKEDRRARAEEEMIKWAAEMGDEKSISYAKSRPTVVMFHANAGNMGHRVLLARNFNVDHRCNVFMLSYRGYGLSEGTPSEHGLKLDIQAAMKYVEAHPILGDTKIILYGQSLGGAACLYAGSKNKDIVSGLILENTFFSFTTLIPLILPQIPKFLLPILLTEHWDASKTLPFIPASTPILFLVGSIDSLVKFPQMHNLRKLRERDGGKCQWKDFERGDHNDTCVQPGYWDAIGRWLKEEIEEGSLVVVEKESSSSGEEFSEVTREEAMEEKAST</sequence>
<dbReference type="Pfam" id="PF00561">
    <property type="entry name" value="Abhydrolase_1"/>
    <property type="match status" value="1"/>
</dbReference>
<comment type="caution">
    <text evidence="4">The sequence shown here is derived from an EMBL/GenBank/DDBJ whole genome shotgun (WGS) entry which is preliminary data.</text>
</comment>
<keyword evidence="2" id="KW-1133">Transmembrane helix</keyword>
<proteinExistence type="predicted"/>
<dbReference type="PANTHER" id="PTHR12277">
    <property type="entry name" value="ALPHA/BETA HYDROLASE DOMAIN-CONTAINING PROTEIN"/>
    <property type="match status" value="1"/>
</dbReference>
<dbReference type="SUPFAM" id="SSF53474">
    <property type="entry name" value="alpha/beta-Hydrolases"/>
    <property type="match status" value="1"/>
</dbReference>
<dbReference type="GeneID" id="30156037"/>
<dbReference type="InterPro" id="IPR029058">
    <property type="entry name" value="AB_hydrolase_fold"/>
</dbReference>
<evidence type="ECO:0000256" key="2">
    <source>
        <dbReference type="SAM" id="Phobius"/>
    </source>
</evidence>
<evidence type="ECO:0000313" key="5">
    <source>
        <dbReference type="Proteomes" id="UP000094065"/>
    </source>
</evidence>
<dbReference type="Gene3D" id="3.40.50.1820">
    <property type="entry name" value="alpha/beta hydrolase"/>
    <property type="match status" value="1"/>
</dbReference>
<feature type="domain" description="AB hydrolase-1" evidence="3">
    <location>
        <begin position="126"/>
        <end position="247"/>
    </location>
</feature>
<feature type="transmembrane region" description="Helical" evidence="2">
    <location>
        <begin position="13"/>
        <end position="32"/>
    </location>
</feature>
<dbReference type="OrthoDB" id="10249433at2759"/>
<name>A0A1E3HPB8_9TREE</name>
<dbReference type="PANTHER" id="PTHR12277:SF81">
    <property type="entry name" value="PROTEIN ABHD13"/>
    <property type="match status" value="1"/>
</dbReference>
<dbReference type="AlphaFoldDB" id="A0A1E3HPB8"/>
<accession>A0A1E3HPB8</accession>
<evidence type="ECO:0000256" key="1">
    <source>
        <dbReference type="SAM" id="MobiDB-lite"/>
    </source>
</evidence>
<dbReference type="RefSeq" id="XP_018992792.1">
    <property type="nucleotide sequence ID" value="XM_019138849.1"/>
</dbReference>
<dbReference type="GO" id="GO:0008474">
    <property type="term" value="F:palmitoyl-(protein) hydrolase activity"/>
    <property type="evidence" value="ECO:0007669"/>
    <property type="project" value="TreeGrafter"/>
</dbReference>
<organism evidence="4 5">
    <name type="scientific">Cryptococcus amylolentus CBS 6039</name>
    <dbReference type="NCBI Taxonomy" id="1295533"/>
    <lineage>
        <taxon>Eukaryota</taxon>
        <taxon>Fungi</taxon>
        <taxon>Dikarya</taxon>
        <taxon>Basidiomycota</taxon>
        <taxon>Agaricomycotina</taxon>
        <taxon>Tremellomycetes</taxon>
        <taxon>Tremellales</taxon>
        <taxon>Cryptococcaceae</taxon>
        <taxon>Cryptococcus</taxon>
    </lineage>
</organism>